<gene>
    <name evidence="1" type="ORF">KEC16_18730</name>
</gene>
<dbReference type="Proteomes" id="UP000680714">
    <property type="component" value="Unassembled WGS sequence"/>
</dbReference>
<proteinExistence type="predicted"/>
<name>A0ABS5IHT0_9PROT</name>
<comment type="caution">
    <text evidence="1">The sequence shown here is derived from an EMBL/GenBank/DDBJ whole genome shotgun (WGS) entry which is preliminary data.</text>
</comment>
<sequence length="124" mass="13352">MSRQVDGFAADSVIRLNFAARAVPQSPPAMAPFMVEARADGWKLHAGNRTLDAAELMEAADLLRDIARSLADMAYAAAGQPPQPCIAEFVLYETGGIDHWIANGADCTRLRLGLRTALSTVREP</sequence>
<dbReference type="EMBL" id="JAGTUF010000031">
    <property type="protein sequence ID" value="MBR9973767.1"/>
    <property type="molecule type" value="Genomic_DNA"/>
</dbReference>
<dbReference type="RefSeq" id="WP_211551809.1">
    <property type="nucleotide sequence ID" value="NZ_JAGTUF010000031.1"/>
</dbReference>
<accession>A0ABS5IHT0</accession>
<evidence type="ECO:0000313" key="2">
    <source>
        <dbReference type="Proteomes" id="UP000680714"/>
    </source>
</evidence>
<reference evidence="1 2" key="1">
    <citation type="submission" date="2021-04" db="EMBL/GenBank/DDBJ databases">
        <title>Magnetospirillum sulfuroxidans sp. nov., a facultative chemolithoautotrophic sulfur-oxidizing alphaproteobacterium isolated from freshwater sediment and proposals for Paramagetospirillum gen. nov., and Magnetospirillaceae fam. nov.</title>
        <authorList>
            <person name="Koziaeva V."/>
            <person name="Geelhoed J.S."/>
            <person name="Sorokin D.Y."/>
            <person name="Grouzdev D.S."/>
        </authorList>
    </citation>
    <scope>NUCLEOTIDE SEQUENCE [LARGE SCALE GENOMIC DNA]</scope>
    <source>
        <strain evidence="1 2">J10</strain>
    </source>
</reference>
<protein>
    <submittedName>
        <fullName evidence="1">Uncharacterized protein</fullName>
    </submittedName>
</protein>
<organism evidence="1 2">
    <name type="scientific">Magnetospirillum sulfuroxidans</name>
    <dbReference type="NCBI Taxonomy" id="611300"/>
    <lineage>
        <taxon>Bacteria</taxon>
        <taxon>Pseudomonadati</taxon>
        <taxon>Pseudomonadota</taxon>
        <taxon>Alphaproteobacteria</taxon>
        <taxon>Rhodospirillales</taxon>
        <taxon>Rhodospirillaceae</taxon>
        <taxon>Magnetospirillum</taxon>
    </lineage>
</organism>
<keyword evidence="2" id="KW-1185">Reference proteome</keyword>
<evidence type="ECO:0000313" key="1">
    <source>
        <dbReference type="EMBL" id="MBR9973767.1"/>
    </source>
</evidence>